<name>A0A6J4JZF5_9SPHI</name>
<dbReference type="AlphaFoldDB" id="A0A6J4JZF5"/>
<accession>A0A6J4JZF5</accession>
<organism evidence="1">
    <name type="scientific">uncultured Cytophagales bacterium</name>
    <dbReference type="NCBI Taxonomy" id="158755"/>
    <lineage>
        <taxon>Bacteria</taxon>
        <taxon>Pseudomonadati</taxon>
        <taxon>Bacteroidota</taxon>
        <taxon>Sphingobacteriia</taxon>
        <taxon>Sphingobacteriales</taxon>
        <taxon>environmental samples</taxon>
    </lineage>
</organism>
<evidence type="ECO:0000313" key="1">
    <source>
        <dbReference type="EMBL" id="CAA9291330.1"/>
    </source>
</evidence>
<sequence length="71" mass="8088">MSTTPDSFTRLMLHLAQQHREMQESLRQSHLILAQSHQIGEDARRIQSEVAEAVAESQHNIAVALRTLKNK</sequence>
<gene>
    <name evidence="1" type="ORF">AVDCRST_MAG56-4675</name>
</gene>
<dbReference type="EMBL" id="CADCTQ010000385">
    <property type="protein sequence ID" value="CAA9291330.1"/>
    <property type="molecule type" value="Genomic_DNA"/>
</dbReference>
<proteinExistence type="predicted"/>
<protein>
    <submittedName>
        <fullName evidence="1">Uncharacterized protein</fullName>
    </submittedName>
</protein>
<reference evidence="1" key="1">
    <citation type="submission" date="2020-02" db="EMBL/GenBank/DDBJ databases">
        <authorList>
            <person name="Meier V. D."/>
        </authorList>
    </citation>
    <scope>NUCLEOTIDE SEQUENCE</scope>
    <source>
        <strain evidence="1">AVDCRST_MAG56</strain>
    </source>
</reference>